<keyword evidence="8 9" id="KW-0472">Membrane</keyword>
<dbReference type="PANTHER" id="PTHR30413:SF10">
    <property type="entry name" value="CAPSULE POLYSACCHARIDE EXPORT INNER-MEMBRANE PROTEIN CTRC"/>
    <property type="match status" value="1"/>
</dbReference>
<feature type="transmembrane region" description="Helical" evidence="9">
    <location>
        <begin position="69"/>
        <end position="88"/>
    </location>
</feature>
<dbReference type="Proteomes" id="UP000625247">
    <property type="component" value="Unassembled WGS sequence"/>
</dbReference>
<evidence type="ECO:0000313" key="12">
    <source>
        <dbReference type="Proteomes" id="UP000625247"/>
    </source>
</evidence>
<dbReference type="Pfam" id="PF01061">
    <property type="entry name" value="ABC2_membrane"/>
    <property type="match status" value="1"/>
</dbReference>
<dbReference type="InterPro" id="IPR013525">
    <property type="entry name" value="ABC2_TM"/>
</dbReference>
<evidence type="ECO:0000256" key="4">
    <source>
        <dbReference type="ARBA" id="ARBA00022475"/>
    </source>
</evidence>
<evidence type="ECO:0000259" key="10">
    <source>
        <dbReference type="PROSITE" id="PS51012"/>
    </source>
</evidence>
<dbReference type="PANTHER" id="PTHR30413">
    <property type="entry name" value="INNER MEMBRANE TRANSPORT PERMEASE"/>
    <property type="match status" value="1"/>
</dbReference>
<keyword evidence="3 9" id="KW-0813">Transport</keyword>
<evidence type="ECO:0000256" key="8">
    <source>
        <dbReference type="ARBA" id="ARBA00023136"/>
    </source>
</evidence>
<protein>
    <recommendedName>
        <fullName evidence="9">Transport permease protein</fullName>
    </recommendedName>
</protein>
<feature type="transmembrane region" description="Helical" evidence="9">
    <location>
        <begin position="235"/>
        <end position="253"/>
    </location>
</feature>
<feature type="transmembrane region" description="Helical" evidence="9">
    <location>
        <begin position="109"/>
        <end position="138"/>
    </location>
</feature>
<sequence length="264" mass="29347">MLSMLKGLWSYRGFIGTSIKNEFVARFARSKLGGLWMIIHPLAQVAIYALILSNVLAAKLPGVDNKYAYALYLMAGILAWNLFSELIGRCLTLFIEQGNLMKKMRFPRITLPVIVVGSCLLNNLLLFVAVMIVFALLGHYPTLAMLWLIPMTLAVVALGVGLGLILGILNVFVRDVGQVIPIIMQIWFWFTPIVYSISIIPDYLKGTLDYNPMFSIVSAYHDILLYGKAPDLQQPLIIVGVSVGLLLVGLFLFRRAVPEMVDAL</sequence>
<evidence type="ECO:0000256" key="5">
    <source>
        <dbReference type="ARBA" id="ARBA00022692"/>
    </source>
</evidence>
<keyword evidence="7" id="KW-0762">Sugar transport</keyword>
<evidence type="ECO:0000256" key="6">
    <source>
        <dbReference type="ARBA" id="ARBA00022989"/>
    </source>
</evidence>
<feature type="transmembrane region" description="Helical" evidence="9">
    <location>
        <begin position="35"/>
        <end position="57"/>
    </location>
</feature>
<dbReference type="EMBL" id="JACYNP010000016">
    <property type="protein sequence ID" value="MBD8124356.1"/>
    <property type="molecule type" value="Genomic_DNA"/>
</dbReference>
<feature type="transmembrane region" description="Helical" evidence="9">
    <location>
        <begin position="144"/>
        <end position="172"/>
    </location>
</feature>
<comment type="similarity">
    <text evidence="2 9">Belongs to the ABC-2 integral membrane protein family.</text>
</comment>
<evidence type="ECO:0000256" key="7">
    <source>
        <dbReference type="ARBA" id="ARBA00023047"/>
    </source>
</evidence>
<proteinExistence type="inferred from homology"/>
<keyword evidence="12" id="KW-1185">Reference proteome</keyword>
<dbReference type="PROSITE" id="PS51012">
    <property type="entry name" value="ABC_TM2"/>
    <property type="match status" value="1"/>
</dbReference>
<keyword evidence="6 9" id="KW-1133">Transmembrane helix</keyword>
<keyword evidence="5 9" id="KW-0812">Transmembrane</keyword>
<comment type="caution">
    <text evidence="11">The sequence shown here is derived from an EMBL/GenBank/DDBJ whole genome shotgun (WGS) entry which is preliminary data.</text>
</comment>
<comment type="subcellular location">
    <subcellularLocation>
        <location evidence="9">Cell inner membrane</location>
        <topology evidence="9">Multi-pass membrane protein</topology>
    </subcellularLocation>
    <subcellularLocation>
        <location evidence="1">Cell membrane</location>
        <topology evidence="1">Multi-pass membrane protein</topology>
    </subcellularLocation>
</comment>
<gene>
    <name evidence="11" type="ORF">IFT62_24420</name>
</gene>
<reference evidence="11 12" key="1">
    <citation type="journal article" date="2020" name="FEMS Microbiol. Ecol.">
        <title>Temporal dynamics of bacterial communities during seed development and maturation.</title>
        <authorList>
            <person name="Chesneau G."/>
            <person name="Torres-Cortes G."/>
            <person name="Briand M."/>
            <person name="Darrasse A."/>
            <person name="Preveaux A."/>
            <person name="Marais C."/>
            <person name="Jacques M.A."/>
            <person name="Shade A."/>
            <person name="Barret M."/>
        </authorList>
    </citation>
    <scope>NUCLEOTIDE SEQUENCE [LARGE SCALE GENOMIC DNA]</scope>
    <source>
        <strain evidence="11 12">CFBP13723</strain>
    </source>
</reference>
<organism evidence="11 12">
    <name type="scientific">Pseudomonas lutea</name>
    <dbReference type="NCBI Taxonomy" id="243924"/>
    <lineage>
        <taxon>Bacteria</taxon>
        <taxon>Pseudomonadati</taxon>
        <taxon>Pseudomonadota</taxon>
        <taxon>Gammaproteobacteria</taxon>
        <taxon>Pseudomonadales</taxon>
        <taxon>Pseudomonadaceae</taxon>
        <taxon>Pseudomonas</taxon>
    </lineage>
</organism>
<evidence type="ECO:0000256" key="1">
    <source>
        <dbReference type="ARBA" id="ARBA00004651"/>
    </source>
</evidence>
<evidence type="ECO:0000313" key="11">
    <source>
        <dbReference type="EMBL" id="MBD8124356.1"/>
    </source>
</evidence>
<feature type="transmembrane region" description="Helical" evidence="9">
    <location>
        <begin position="179"/>
        <end position="200"/>
    </location>
</feature>
<dbReference type="InterPro" id="IPR047817">
    <property type="entry name" value="ABC2_TM_bact-type"/>
</dbReference>
<accession>A0ABR9AF79</accession>
<name>A0ABR9AF79_9PSED</name>
<feature type="domain" description="ABC transmembrane type-2" evidence="10">
    <location>
        <begin position="32"/>
        <end position="256"/>
    </location>
</feature>
<keyword evidence="7" id="KW-0625">Polysaccharide transport</keyword>
<evidence type="ECO:0000256" key="2">
    <source>
        <dbReference type="ARBA" id="ARBA00007783"/>
    </source>
</evidence>
<dbReference type="RefSeq" id="WP_191946046.1">
    <property type="nucleotide sequence ID" value="NZ_JACYNP010000016.1"/>
</dbReference>
<evidence type="ECO:0000256" key="3">
    <source>
        <dbReference type="ARBA" id="ARBA00022448"/>
    </source>
</evidence>
<evidence type="ECO:0000256" key="9">
    <source>
        <dbReference type="RuleBase" id="RU361157"/>
    </source>
</evidence>
<keyword evidence="4 9" id="KW-1003">Cell membrane</keyword>